<dbReference type="Proteomes" id="UP000326582">
    <property type="component" value="Chromosome 4"/>
</dbReference>
<name>A0ACD0WLZ4_CLALS</name>
<evidence type="ECO:0000313" key="1">
    <source>
        <dbReference type="EMBL" id="QFZ28589.1"/>
    </source>
</evidence>
<keyword evidence="2" id="KW-1185">Reference proteome</keyword>
<organism evidence="1 2">
    <name type="scientific">Clavispora lusitaniae</name>
    <name type="common">Candida lusitaniae</name>
    <dbReference type="NCBI Taxonomy" id="36911"/>
    <lineage>
        <taxon>Eukaryota</taxon>
        <taxon>Fungi</taxon>
        <taxon>Dikarya</taxon>
        <taxon>Ascomycota</taxon>
        <taxon>Saccharomycotina</taxon>
        <taxon>Pichiomycetes</taxon>
        <taxon>Metschnikowiaceae</taxon>
        <taxon>Clavispora</taxon>
    </lineage>
</organism>
<gene>
    <name evidence="1" type="ORF">EJF14_40632</name>
</gene>
<sequence length="389" mass="42716">MYIPSYRFLSTMASILSKFSKVPIEDISKASASLFPELSAESKALSSQFETLSSRLNEPETLETLNNNLRTKTFVSGNVPAKVDLDLFSKVLPVASQWKTAEEYAKFRHILRWVDLVQNTLVEIPEAQKLNINLDTEVPREIKEKKKPAEKAAPADNAAKSSAEKTPKVPAEGKVTKGEKGAEISEEEKKLRAEAAKAKKAAKAKAKAEQQAKQQAAAVPPNPGMIDFRVGFIQKAVKHPDADSLYMSTIDMGDPEGPRTVCSGLVKYIPLEDMQERYVVVVANLKPVSMRGVKSCAMVLCASKDDTVEFVNPPAGSKPGDKIFFEGYNAVPEKQLNPKKKIWEAVQPGFSTNENFEVTYTVDGKPPAKLVNEKGELCKNSTIVKADVK</sequence>
<reference evidence="2" key="1">
    <citation type="journal article" date="2019" name="MBio">
        <title>Comparative genomics for the elucidation of multidrug resistance (MDR) in Candida lusitaniae.</title>
        <authorList>
            <person name="Kannan A."/>
            <person name="Asner S.A."/>
            <person name="Trachsel E."/>
            <person name="Kelly S."/>
            <person name="Parker J."/>
            <person name="Sanglard D."/>
        </authorList>
    </citation>
    <scope>NUCLEOTIDE SEQUENCE [LARGE SCALE GENOMIC DNA]</scope>
    <source>
        <strain evidence="2">P1</strain>
    </source>
</reference>
<dbReference type="EMBL" id="CP038487">
    <property type="protein sequence ID" value="QFZ28589.1"/>
    <property type="molecule type" value="Genomic_DNA"/>
</dbReference>
<protein>
    <submittedName>
        <fullName evidence="1">tRNA-aminoacylation cofactor</fullName>
    </submittedName>
</protein>
<accession>A0ACD0WLZ4</accession>
<proteinExistence type="predicted"/>
<evidence type="ECO:0000313" key="2">
    <source>
        <dbReference type="Proteomes" id="UP000326582"/>
    </source>
</evidence>